<dbReference type="GO" id="GO:0042742">
    <property type="term" value="P:defense response to bacterium"/>
    <property type="evidence" value="ECO:0007669"/>
    <property type="project" value="UniProtKB-KW"/>
</dbReference>
<keyword evidence="7" id="KW-0812">Transmembrane</keyword>
<organism evidence="8 9">
    <name type="scientific">Serratia marcescens</name>
    <dbReference type="NCBI Taxonomy" id="615"/>
    <lineage>
        <taxon>Bacteria</taxon>
        <taxon>Pseudomonadati</taxon>
        <taxon>Pseudomonadota</taxon>
        <taxon>Gammaproteobacteria</taxon>
        <taxon>Enterobacterales</taxon>
        <taxon>Yersiniaceae</taxon>
        <taxon>Serratia</taxon>
    </lineage>
</organism>
<dbReference type="AlphaFoldDB" id="A0ABD5IP43"/>
<dbReference type="HAMAP" id="MF_04110">
    <property type="entry name" value="ENDOLYSIN_T4"/>
    <property type="match status" value="1"/>
</dbReference>
<dbReference type="Proteomes" id="UP001275057">
    <property type="component" value="Unassembled WGS sequence"/>
</dbReference>
<dbReference type="RefSeq" id="WP_319857994.1">
    <property type="nucleotide sequence ID" value="NZ_JAXABG010000039.1"/>
</dbReference>
<evidence type="ECO:0000256" key="3">
    <source>
        <dbReference type="ARBA" id="ARBA00022638"/>
    </source>
</evidence>
<dbReference type="Pfam" id="PF00959">
    <property type="entry name" value="Phage_lysozyme"/>
    <property type="match status" value="1"/>
</dbReference>
<dbReference type="EC" id="3.2.1.17" evidence="6"/>
<evidence type="ECO:0000256" key="7">
    <source>
        <dbReference type="SAM" id="Phobius"/>
    </source>
</evidence>
<dbReference type="InterPro" id="IPR023347">
    <property type="entry name" value="Lysozyme_dom_sf"/>
</dbReference>
<dbReference type="CDD" id="cd16900">
    <property type="entry name" value="endolysin_R21-like"/>
    <property type="match status" value="1"/>
</dbReference>
<dbReference type="PANTHER" id="PTHR38107">
    <property type="match status" value="1"/>
</dbReference>
<evidence type="ECO:0000313" key="8">
    <source>
        <dbReference type="EMBL" id="MDX7085904.1"/>
    </source>
</evidence>
<dbReference type="InterPro" id="IPR002196">
    <property type="entry name" value="Glyco_hydro_24"/>
</dbReference>
<dbReference type="HAMAP" id="MF_04136">
    <property type="entry name" value="SAR_ENDOLYSIN"/>
    <property type="match status" value="1"/>
</dbReference>
<evidence type="ECO:0000256" key="6">
    <source>
        <dbReference type="RuleBase" id="RU003788"/>
    </source>
</evidence>
<dbReference type="Gene3D" id="1.10.530.40">
    <property type="match status" value="1"/>
</dbReference>
<sequence length="191" mass="20406">MAIDVSLKKKLFGAVAGGAMAIAAVLIPSLEGVEYKPYRDVVGVMTVCYGHTGADIIPTKTYTPGECKALLDKDLVPFSRSVERSVKVPASEYQKAALISFSYNVGVKAFESSTLLRKLNAGDSSGACDEMRRWNKAGGKVWKGLINRREVEREICNWSALNVNAKSQVDSSSDSGGGIIPGVSVPVPGFF</sequence>
<feature type="transmembrane region" description="Helical" evidence="7">
    <location>
        <begin position="12"/>
        <end position="30"/>
    </location>
</feature>
<comment type="catalytic activity">
    <reaction evidence="1 6">
        <text>Hydrolysis of (1-&gt;4)-beta-linkages between N-acetylmuramic acid and N-acetyl-D-glucosamine residues in a peptidoglycan and between N-acetyl-D-glucosamine residues in chitodextrins.</text>
        <dbReference type="EC" id="3.2.1.17"/>
    </reaction>
</comment>
<dbReference type="InterPro" id="IPR043688">
    <property type="entry name" value="SAR_endolysin-like"/>
</dbReference>
<accession>A0ABD5IP43</accession>
<dbReference type="EMBL" id="JAXABG010000039">
    <property type="protein sequence ID" value="MDX7085904.1"/>
    <property type="molecule type" value="Genomic_DNA"/>
</dbReference>
<dbReference type="SUPFAM" id="SSF53955">
    <property type="entry name" value="Lysozyme-like"/>
    <property type="match status" value="1"/>
</dbReference>
<keyword evidence="5 6" id="KW-0326">Glycosidase</keyword>
<evidence type="ECO:0000256" key="4">
    <source>
        <dbReference type="ARBA" id="ARBA00022801"/>
    </source>
</evidence>
<keyword evidence="7" id="KW-1133">Transmembrane helix</keyword>
<keyword evidence="3 6" id="KW-0081">Bacteriolytic enzyme</keyword>
<proteinExistence type="inferred from homology"/>
<evidence type="ECO:0000313" key="9">
    <source>
        <dbReference type="Proteomes" id="UP001275057"/>
    </source>
</evidence>
<evidence type="ECO:0000256" key="5">
    <source>
        <dbReference type="ARBA" id="ARBA00023295"/>
    </source>
</evidence>
<dbReference type="InterPro" id="IPR023346">
    <property type="entry name" value="Lysozyme-like_dom_sf"/>
</dbReference>
<keyword evidence="4 6" id="KW-0378">Hydrolase</keyword>
<evidence type="ECO:0000256" key="2">
    <source>
        <dbReference type="ARBA" id="ARBA00022529"/>
    </source>
</evidence>
<evidence type="ECO:0000256" key="1">
    <source>
        <dbReference type="ARBA" id="ARBA00000632"/>
    </source>
</evidence>
<keyword evidence="2 6" id="KW-0929">Antimicrobial</keyword>
<dbReference type="InterPro" id="IPR051018">
    <property type="entry name" value="Bacteriophage_GH24"/>
</dbReference>
<protein>
    <recommendedName>
        <fullName evidence="6">Lysozyme</fullName>
        <ecNumber evidence="6">3.2.1.17</ecNumber>
    </recommendedName>
</protein>
<reference evidence="8 9" key="1">
    <citation type="submission" date="2023-11" db="EMBL/GenBank/DDBJ databases">
        <title>Detection of rare carbapenemases in Enterobacterales - comparison of two colorimetric and two CIM-based carbapenemase assays.</title>
        <authorList>
            <person name="Schaffarczyk L."/>
            <person name="Noster J."/>
            <person name="Stelzer Y."/>
            <person name="Sattler J."/>
            <person name="Gatermann S."/>
            <person name="Hamprecht A."/>
        </authorList>
    </citation>
    <scope>NUCLEOTIDE SEQUENCE [LARGE SCALE GENOMIC DNA]</scope>
    <source>
        <strain evidence="8 9">CIM-Carb-136</strain>
    </source>
</reference>
<dbReference type="InterPro" id="IPR034690">
    <property type="entry name" value="Endolysin_T4_type"/>
</dbReference>
<name>A0ABD5IP43_SERMA</name>
<comment type="caution">
    <text evidence="8">The sequence shown here is derived from an EMBL/GenBank/DDBJ whole genome shotgun (WGS) entry which is preliminary data.</text>
</comment>
<comment type="similarity">
    <text evidence="6">Belongs to the glycosyl hydrolase 24 family.</text>
</comment>
<dbReference type="GO" id="GO:0003796">
    <property type="term" value="F:lysozyme activity"/>
    <property type="evidence" value="ECO:0007669"/>
    <property type="project" value="UniProtKB-EC"/>
</dbReference>
<dbReference type="GO" id="GO:0031640">
    <property type="term" value="P:killing of cells of another organism"/>
    <property type="evidence" value="ECO:0007669"/>
    <property type="project" value="UniProtKB-KW"/>
</dbReference>
<gene>
    <name evidence="8" type="ORF">SJ435_26335</name>
</gene>
<dbReference type="PANTHER" id="PTHR38107:SF3">
    <property type="entry name" value="LYSOZYME RRRD-RELATED"/>
    <property type="match status" value="1"/>
</dbReference>
<keyword evidence="7" id="KW-0472">Membrane</keyword>